<dbReference type="InterPro" id="IPR045227">
    <property type="entry name" value="WDR18/Ipi3/RID3"/>
</dbReference>
<dbReference type="AlphaFoldDB" id="A0A914I8K5"/>
<evidence type="ECO:0000313" key="5">
    <source>
        <dbReference type="WBParaSite" id="Gr19_v10_g7640.t1"/>
    </source>
</evidence>
<dbReference type="PANTHER" id="PTHR18763:SF0">
    <property type="entry name" value="WD REPEAT-CONTAINING PROTEIN 18"/>
    <property type="match status" value="1"/>
</dbReference>
<reference evidence="5" key="1">
    <citation type="submission" date="2022-11" db="UniProtKB">
        <authorList>
            <consortium name="WormBaseParasite"/>
        </authorList>
    </citation>
    <scope>IDENTIFICATION</scope>
</reference>
<dbReference type="GO" id="GO:0005656">
    <property type="term" value="C:nuclear pre-replicative complex"/>
    <property type="evidence" value="ECO:0007669"/>
    <property type="project" value="TreeGrafter"/>
</dbReference>
<sequence>MGEEYKQSSVESLFVCAQSANPHSVLVLDPFSGSSRWSLRGSELQQGTIQTAEPIGKNPSFLCVALADKPSLYTIPLLRVNVGPKSALHTNTSLRRLFICRRRQQTVHLGAPFCAMRISSCGHFLATASLDGDVKVFMTASLIAEREHGLSAAAPSALAAYSPHSLPVNDLCLSGGAHSAAALRILSVSADHSAALFSLPTQQILLRITADRSLTACCMDPAELRIFLAAESGLIGSVDICAQFNDQFVSFCDRKSSSSLALPPSVRHFEHQHNATVHKLAVSADGARMASGDEEGRYCVWDTANGQCLLGGIMQGRISALSFRLHWPTSDEQPKGNNIRQLASVTTLQRNLTIIRKLKMFSHWGEEINLTTKLSNEKVLVELLGALIKRINSGKRILSACLDDSNAHATEATGPKIGGKRRCVVTTEAPLTLKELLNKNNTEGVCSDEGAGGERELLLADQIRQLQRELARVVQLNAELYNYSANIALEDGYTDRNGRGCSS</sequence>
<dbReference type="InterPro" id="IPR015943">
    <property type="entry name" value="WD40/YVTN_repeat-like_dom_sf"/>
</dbReference>
<dbReference type="GO" id="GO:0006364">
    <property type="term" value="P:rRNA processing"/>
    <property type="evidence" value="ECO:0007669"/>
    <property type="project" value="TreeGrafter"/>
</dbReference>
<evidence type="ECO:0000256" key="1">
    <source>
        <dbReference type="ARBA" id="ARBA00022574"/>
    </source>
</evidence>
<keyword evidence="4" id="KW-1185">Reference proteome</keyword>
<dbReference type="InterPro" id="IPR001680">
    <property type="entry name" value="WD40_rpt"/>
</dbReference>
<evidence type="ECO:0000256" key="3">
    <source>
        <dbReference type="PROSITE-ProRule" id="PRU00221"/>
    </source>
</evidence>
<dbReference type="GO" id="GO:0120330">
    <property type="term" value="C:rixosome complex"/>
    <property type="evidence" value="ECO:0007669"/>
    <property type="project" value="TreeGrafter"/>
</dbReference>
<dbReference type="SUPFAM" id="SSF50978">
    <property type="entry name" value="WD40 repeat-like"/>
    <property type="match status" value="1"/>
</dbReference>
<dbReference type="Gene3D" id="2.130.10.10">
    <property type="entry name" value="YVTN repeat-like/Quinoprotein amine dehydrogenase"/>
    <property type="match status" value="1"/>
</dbReference>
<dbReference type="PANTHER" id="PTHR18763">
    <property type="entry name" value="WD-REPEAT PROTEIN 18"/>
    <property type="match status" value="1"/>
</dbReference>
<protein>
    <submittedName>
        <fullName evidence="5">Uncharacterized protein</fullName>
    </submittedName>
</protein>
<evidence type="ECO:0000256" key="2">
    <source>
        <dbReference type="ARBA" id="ARBA00022737"/>
    </source>
</evidence>
<evidence type="ECO:0000313" key="4">
    <source>
        <dbReference type="Proteomes" id="UP000887572"/>
    </source>
</evidence>
<dbReference type="Pfam" id="PF00400">
    <property type="entry name" value="WD40"/>
    <property type="match status" value="2"/>
</dbReference>
<accession>A0A914I8K5</accession>
<keyword evidence="1 3" id="KW-0853">WD repeat</keyword>
<dbReference type="PROSITE" id="PS50082">
    <property type="entry name" value="WD_REPEATS_2"/>
    <property type="match status" value="1"/>
</dbReference>
<proteinExistence type="predicted"/>
<name>A0A914I8K5_GLORO</name>
<feature type="repeat" description="WD" evidence="3">
    <location>
        <begin position="270"/>
        <end position="311"/>
    </location>
</feature>
<organism evidence="4 5">
    <name type="scientific">Globodera rostochiensis</name>
    <name type="common">Golden nematode worm</name>
    <name type="synonym">Heterodera rostochiensis</name>
    <dbReference type="NCBI Taxonomy" id="31243"/>
    <lineage>
        <taxon>Eukaryota</taxon>
        <taxon>Metazoa</taxon>
        <taxon>Ecdysozoa</taxon>
        <taxon>Nematoda</taxon>
        <taxon>Chromadorea</taxon>
        <taxon>Rhabditida</taxon>
        <taxon>Tylenchina</taxon>
        <taxon>Tylenchomorpha</taxon>
        <taxon>Tylenchoidea</taxon>
        <taxon>Heteroderidae</taxon>
        <taxon>Heteroderinae</taxon>
        <taxon>Globodera</taxon>
    </lineage>
</organism>
<dbReference type="Proteomes" id="UP000887572">
    <property type="component" value="Unplaced"/>
</dbReference>
<dbReference type="InterPro" id="IPR036322">
    <property type="entry name" value="WD40_repeat_dom_sf"/>
</dbReference>
<keyword evidence="2" id="KW-0677">Repeat</keyword>
<dbReference type="GO" id="GO:0006261">
    <property type="term" value="P:DNA-templated DNA replication"/>
    <property type="evidence" value="ECO:0007669"/>
    <property type="project" value="TreeGrafter"/>
</dbReference>
<dbReference type="WBParaSite" id="Gr19_v10_g7640.t1">
    <property type="protein sequence ID" value="Gr19_v10_g7640.t1"/>
    <property type="gene ID" value="Gr19_v10_g7640"/>
</dbReference>
<dbReference type="SMART" id="SM00320">
    <property type="entry name" value="WD40"/>
    <property type="match status" value="3"/>
</dbReference>